<dbReference type="EMBL" id="JAFJZO010000025">
    <property type="protein sequence ID" value="KAG5502826.1"/>
    <property type="molecule type" value="Genomic_DNA"/>
</dbReference>
<evidence type="ECO:0000313" key="2">
    <source>
        <dbReference type="EMBL" id="KAG5502826.1"/>
    </source>
</evidence>
<protein>
    <submittedName>
        <fullName evidence="2">Uncharacterized protein</fullName>
    </submittedName>
</protein>
<sequence>MEDHDHLLYENCTSNMDRGRIDSPLPLSSGVTLEEENTMNVSAVKQEAFIAPAGTLDNADVLAQEPEGTTGAPSATTTMRGLATSPRVKRSARGKRKRNADAPPPAVLPEASPGPAGELSLELSLTTDSTEHNATDIRNSGQDGSDELGKEKYETRRVAEQPERNSLIATGVLTRRAKIGNQDAHASIGQERPRDDENSSTAASGLGGPGDPLGEVHETRGRRLRSQSTPQPTWTEASLSSTASSSALAAKQEEEAWEAATQAAIDAQERQLRLTLLSIFPPALLQDAEAGRTLAKGGNIRDVRETCEIKNVNDAQSRRVNAGLAPLCSSFATPSFSPEPLLPLLQALCEDKAYVHGAWCRYEDDIAVRRAQNSIQRKRQRHSFSKGGRKAPAREPTAVARRRDDVDDGSGDQSSADEEEAEEDELQPPESHWVEAPPAFTGGPRSLSTNGTHCARVSAVTGGFQWTPWQFYRDKRRRVSRRPTDNGVSSSPARPATVAGIVQSGLFSASPSNTPVSGNGGVPSLAFSEAPSLPVLQVEADVPESAETVLTPMTPEERKGYARYVMSSGKLRHDCRDPYMFLVSRAKAMRIQWRRQHPIN</sequence>
<dbReference type="AlphaFoldDB" id="A0A836IPU2"/>
<feature type="compositionally biased region" description="Basic residues" evidence="1">
    <location>
        <begin position="376"/>
        <end position="391"/>
    </location>
</feature>
<proteinExistence type="predicted"/>
<keyword evidence="3" id="KW-1185">Reference proteome</keyword>
<reference evidence="2 3" key="1">
    <citation type="submission" date="2021-02" db="EMBL/GenBank/DDBJ databases">
        <title>Porcisia hertigi Genome sequencing and assembly.</title>
        <authorList>
            <person name="Almutairi H."/>
            <person name="Gatherer D."/>
        </authorList>
    </citation>
    <scope>NUCLEOTIDE SEQUENCE [LARGE SCALE GENOMIC DNA]</scope>
    <source>
        <strain evidence="2 3">C119</strain>
    </source>
</reference>
<dbReference type="GeneID" id="94290654"/>
<evidence type="ECO:0000313" key="3">
    <source>
        <dbReference type="Proteomes" id="UP000674318"/>
    </source>
</evidence>
<organism evidence="2 3">
    <name type="scientific">Porcisia hertigi</name>
    <dbReference type="NCBI Taxonomy" id="2761500"/>
    <lineage>
        <taxon>Eukaryota</taxon>
        <taxon>Discoba</taxon>
        <taxon>Euglenozoa</taxon>
        <taxon>Kinetoplastea</taxon>
        <taxon>Metakinetoplastina</taxon>
        <taxon>Trypanosomatida</taxon>
        <taxon>Trypanosomatidae</taxon>
        <taxon>Leishmaniinae</taxon>
        <taxon>Porcisia</taxon>
    </lineage>
</organism>
<comment type="caution">
    <text evidence="2">The sequence shown here is derived from an EMBL/GenBank/DDBJ whole genome shotgun (WGS) entry which is preliminary data.</text>
</comment>
<dbReference type="RefSeq" id="XP_067756598.1">
    <property type="nucleotide sequence ID" value="XM_067900577.1"/>
</dbReference>
<accession>A0A836IPU2</accession>
<dbReference type="OrthoDB" id="273895at2759"/>
<feature type="region of interest" description="Disordered" evidence="1">
    <location>
        <begin position="178"/>
        <end position="254"/>
    </location>
</feature>
<dbReference type="KEGG" id="phet:94290654"/>
<evidence type="ECO:0000256" key="1">
    <source>
        <dbReference type="SAM" id="MobiDB-lite"/>
    </source>
</evidence>
<feature type="region of interest" description="Disordered" evidence="1">
    <location>
        <begin position="65"/>
        <end position="148"/>
    </location>
</feature>
<feature type="compositionally biased region" description="Acidic residues" evidence="1">
    <location>
        <begin position="406"/>
        <end position="427"/>
    </location>
</feature>
<feature type="compositionally biased region" description="Polar residues" evidence="1">
    <location>
        <begin position="226"/>
        <end position="236"/>
    </location>
</feature>
<feature type="compositionally biased region" description="Low complexity" evidence="1">
    <location>
        <begin position="237"/>
        <end position="250"/>
    </location>
</feature>
<dbReference type="Proteomes" id="UP000674318">
    <property type="component" value="Unassembled WGS sequence"/>
</dbReference>
<feature type="compositionally biased region" description="Basic residues" evidence="1">
    <location>
        <begin position="87"/>
        <end position="98"/>
    </location>
</feature>
<feature type="compositionally biased region" description="Low complexity" evidence="1">
    <location>
        <begin position="118"/>
        <end position="128"/>
    </location>
</feature>
<gene>
    <name evidence="2" type="ORF">JKF63_04594</name>
</gene>
<name>A0A836IPU2_9TRYP</name>
<feature type="region of interest" description="Disordered" evidence="1">
    <location>
        <begin position="373"/>
        <end position="449"/>
    </location>
</feature>